<proteinExistence type="predicted"/>
<dbReference type="InterPro" id="IPR018114">
    <property type="entry name" value="TRYPSIN_HIS"/>
</dbReference>
<dbReference type="PANTHER" id="PTHR24253">
    <property type="entry name" value="TRANSMEMBRANE PROTEASE SERINE"/>
    <property type="match status" value="1"/>
</dbReference>
<comment type="caution">
    <text evidence="4">The sequence shown here is derived from an EMBL/GenBank/DDBJ whole genome shotgun (WGS) entry which is preliminary data.</text>
</comment>
<dbReference type="CDD" id="cd00190">
    <property type="entry name" value="Tryp_SPc"/>
    <property type="match status" value="1"/>
</dbReference>
<dbReference type="InterPro" id="IPR001314">
    <property type="entry name" value="Peptidase_S1A"/>
</dbReference>
<protein>
    <submittedName>
        <fullName evidence="4">Serine protease 33</fullName>
    </submittedName>
</protein>
<feature type="domain" description="Peptidase S1" evidence="3">
    <location>
        <begin position="368"/>
        <end position="635"/>
    </location>
</feature>
<feature type="domain" description="Peptidase S1" evidence="3">
    <location>
        <begin position="68"/>
        <end position="308"/>
    </location>
</feature>
<sequence>MQLSTYAFVIYLAHSSQLKSVLSCSPSYVPEIDDEDLDIYLNTPPRLQTIDCECGKQRNVATRNVTFDYSWIVKIDSAHGPVSHSCWGSIVNDLLIVTSAKCLVHYNALNVKDDLLTTTKFQGLKLTSQATPTLNLIPKVVHCHPRAIPTYMTQRVIDYDICIIELSERIDFSGYDVSPVCIPESKALSKQLVGQKSVIFGLHKTQHLRDVEIRSHSRIYDMKYCGRENNRNLCTQFWKSSPDMYNFDYIGSPLMISMKSGQMLQVGVPSDNDFREKGQQLTITSTPVQFSTNLVNEEILSFINKIAGTTKAGWCKCSIELYETYNFDQQPKPSSSKHPWDGFPHEHTKTSSHCTCGVRRSVGPLSRIVGGDEAGRHEYPWQGQVLYENNPHNPSDKSLCGGTLINTKMILTAAHCLAQLGGSEASIANPSKVAVRLRRHEGFTFNDSDTVDVSVKNVFVHPDFVSYTDFRGDIALLELNTSVEFSIESKLSPVCLPTEGEFGLDNAKLVGKHAIVIGWGITDADDKSALASTLQELRVPILKSESCNDVMRVGKLPPHAICATHLNIPANYMDPSHGDSGGPLMVEHYSKSMVQVGIVSAGTYDGAGPRDNPVVFYTSVADYLPFVDYFSFAAGAVWCDR</sequence>
<dbReference type="InterPro" id="IPR009003">
    <property type="entry name" value="Peptidase_S1_PA"/>
</dbReference>
<dbReference type="SMART" id="SM00020">
    <property type="entry name" value="Tryp_SPc"/>
    <property type="match status" value="1"/>
</dbReference>
<dbReference type="Proteomes" id="UP000198287">
    <property type="component" value="Unassembled WGS sequence"/>
</dbReference>
<dbReference type="PROSITE" id="PS50240">
    <property type="entry name" value="TRYPSIN_DOM"/>
    <property type="match status" value="2"/>
</dbReference>
<keyword evidence="2 4" id="KW-0645">Protease</keyword>
<evidence type="ECO:0000313" key="5">
    <source>
        <dbReference type="Proteomes" id="UP000198287"/>
    </source>
</evidence>
<evidence type="ECO:0000259" key="3">
    <source>
        <dbReference type="PROSITE" id="PS50240"/>
    </source>
</evidence>
<dbReference type="SUPFAM" id="SSF50494">
    <property type="entry name" value="Trypsin-like serine proteases"/>
    <property type="match status" value="2"/>
</dbReference>
<dbReference type="PANTHER" id="PTHR24253:SF103">
    <property type="entry name" value="TRANSMEMBRANE PROTEASE SERINE 7"/>
    <property type="match status" value="1"/>
</dbReference>
<dbReference type="OrthoDB" id="5565075at2759"/>
<dbReference type="Pfam" id="PF00089">
    <property type="entry name" value="Trypsin"/>
    <property type="match status" value="2"/>
</dbReference>
<dbReference type="PROSITE" id="PS00134">
    <property type="entry name" value="TRYPSIN_HIS"/>
    <property type="match status" value="1"/>
</dbReference>
<dbReference type="AlphaFoldDB" id="A0A226D2B0"/>
<dbReference type="PRINTS" id="PR00722">
    <property type="entry name" value="CHYMOTRYPSIN"/>
</dbReference>
<gene>
    <name evidence="4" type="ORF">Fcan01_26318</name>
</gene>
<keyword evidence="2" id="KW-0720">Serine protease</keyword>
<dbReference type="FunFam" id="2.40.10.10:FF:000068">
    <property type="entry name" value="transmembrane protease serine 2"/>
    <property type="match status" value="1"/>
</dbReference>
<keyword evidence="5" id="KW-1185">Reference proteome</keyword>
<evidence type="ECO:0000256" key="2">
    <source>
        <dbReference type="RuleBase" id="RU363034"/>
    </source>
</evidence>
<accession>A0A226D2B0</accession>
<dbReference type="EMBL" id="LNIX01000042">
    <property type="protein sequence ID" value="OXA38958.1"/>
    <property type="molecule type" value="Genomic_DNA"/>
</dbReference>
<dbReference type="GO" id="GO:0004252">
    <property type="term" value="F:serine-type endopeptidase activity"/>
    <property type="evidence" value="ECO:0007669"/>
    <property type="project" value="InterPro"/>
</dbReference>
<dbReference type="InterPro" id="IPR033116">
    <property type="entry name" value="TRYPSIN_SER"/>
</dbReference>
<reference evidence="4 5" key="1">
    <citation type="submission" date="2015-12" db="EMBL/GenBank/DDBJ databases">
        <title>The genome of Folsomia candida.</title>
        <authorList>
            <person name="Faddeeva A."/>
            <person name="Derks M.F."/>
            <person name="Anvar Y."/>
            <person name="Smit S."/>
            <person name="Van Straalen N."/>
            <person name="Roelofs D."/>
        </authorList>
    </citation>
    <scope>NUCLEOTIDE SEQUENCE [LARGE SCALE GENOMIC DNA]</scope>
    <source>
        <strain evidence="4 5">VU population</strain>
        <tissue evidence="4">Whole body</tissue>
    </source>
</reference>
<dbReference type="PROSITE" id="PS00135">
    <property type="entry name" value="TRYPSIN_SER"/>
    <property type="match status" value="1"/>
</dbReference>
<evidence type="ECO:0000313" key="4">
    <source>
        <dbReference type="EMBL" id="OXA38958.1"/>
    </source>
</evidence>
<name>A0A226D2B0_FOLCA</name>
<keyword evidence="2" id="KW-0378">Hydrolase</keyword>
<keyword evidence="1" id="KW-1015">Disulfide bond</keyword>
<dbReference type="InterPro" id="IPR043504">
    <property type="entry name" value="Peptidase_S1_PA_chymotrypsin"/>
</dbReference>
<organism evidence="4 5">
    <name type="scientific">Folsomia candida</name>
    <name type="common">Springtail</name>
    <dbReference type="NCBI Taxonomy" id="158441"/>
    <lineage>
        <taxon>Eukaryota</taxon>
        <taxon>Metazoa</taxon>
        <taxon>Ecdysozoa</taxon>
        <taxon>Arthropoda</taxon>
        <taxon>Hexapoda</taxon>
        <taxon>Collembola</taxon>
        <taxon>Entomobryomorpha</taxon>
        <taxon>Isotomoidea</taxon>
        <taxon>Isotomidae</taxon>
        <taxon>Proisotominae</taxon>
        <taxon>Folsomia</taxon>
    </lineage>
</organism>
<dbReference type="OMA" id="NIEVRIM"/>
<dbReference type="InterPro" id="IPR001254">
    <property type="entry name" value="Trypsin_dom"/>
</dbReference>
<evidence type="ECO:0000256" key="1">
    <source>
        <dbReference type="ARBA" id="ARBA00023157"/>
    </source>
</evidence>
<dbReference type="GO" id="GO:0006508">
    <property type="term" value="P:proteolysis"/>
    <property type="evidence" value="ECO:0007669"/>
    <property type="project" value="UniProtKB-KW"/>
</dbReference>
<dbReference type="STRING" id="158441.A0A226D2B0"/>
<dbReference type="Gene3D" id="2.40.10.10">
    <property type="entry name" value="Trypsin-like serine proteases"/>
    <property type="match status" value="2"/>
</dbReference>